<evidence type="ECO:0000256" key="6">
    <source>
        <dbReference type="ARBA" id="ARBA00023244"/>
    </source>
</evidence>
<evidence type="ECO:0000256" key="3">
    <source>
        <dbReference type="ARBA" id="ARBA00012970"/>
    </source>
</evidence>
<proteinExistence type="inferred from homology"/>
<evidence type="ECO:0000256" key="12">
    <source>
        <dbReference type="PIRSR" id="PIRSR000445-3"/>
    </source>
</evidence>
<comment type="function">
    <text evidence="9">Catalyzes the NADPH-dependent reduction of glutamyl-tRNA(Glu) to glutamate 1-semialdehyde (GSA).</text>
</comment>
<dbReference type="Proteomes" id="UP000255279">
    <property type="component" value="Unassembled WGS sequence"/>
</dbReference>
<dbReference type="InterPro" id="IPR006151">
    <property type="entry name" value="Shikm_DH/Glu-tRNA_Rdtase"/>
</dbReference>
<dbReference type="FunFam" id="3.30.460.30:FF:000001">
    <property type="entry name" value="Glutamyl-tRNA reductase"/>
    <property type="match status" value="1"/>
</dbReference>
<comment type="miscellaneous">
    <text evidence="9">During catalysis, the active site Cys acts as a nucleophile attacking the alpha-carbonyl group of tRNA-bound glutamate with the formation of a thioester intermediate between enzyme and glutamate, and the concomitant release of tRNA(Glu). The thioester intermediate is finally reduced by direct hydride transfer from NADPH, to form the product GSA.</text>
</comment>
<feature type="binding site" evidence="9 12">
    <location>
        <begin position="229"/>
        <end position="234"/>
    </location>
    <ligand>
        <name>NADP(+)</name>
        <dbReference type="ChEBI" id="CHEBI:58349"/>
    </ligand>
</feature>
<evidence type="ECO:0000313" key="18">
    <source>
        <dbReference type="EMBL" id="STZ10663.1"/>
    </source>
</evidence>
<dbReference type="InterPro" id="IPR036291">
    <property type="entry name" value="NAD(P)-bd_dom_sf"/>
</dbReference>
<dbReference type="AlphaFoldDB" id="A0A378R5Q1"/>
<dbReference type="HAMAP" id="MF_00087">
    <property type="entry name" value="Glu_tRNA_reductase"/>
    <property type="match status" value="1"/>
</dbReference>
<dbReference type="Gene3D" id="3.30.460.30">
    <property type="entry name" value="Glutamyl-tRNA reductase, N-terminal domain"/>
    <property type="match status" value="1"/>
</dbReference>
<dbReference type="PANTHER" id="PTHR43013:SF1">
    <property type="entry name" value="GLUTAMYL-TRNA REDUCTASE"/>
    <property type="match status" value="1"/>
</dbReference>
<comment type="domain">
    <text evidence="9">Possesses an unusual extended V-shaped dimeric structure with each monomer consisting of three distinct domains arranged along a curved 'spinal' alpha-helix. The N-terminal catalytic domain specifically recognizes the glutamate moiety of the substrate. The second domain is the NADPH-binding domain, and the third C-terminal domain is responsible for dimerization.</text>
</comment>
<evidence type="ECO:0000256" key="1">
    <source>
        <dbReference type="ARBA" id="ARBA00005059"/>
    </source>
</evidence>
<keyword evidence="6 9" id="KW-0627">Porphyrin biosynthesis</keyword>
<evidence type="ECO:0000256" key="14">
    <source>
        <dbReference type="RuleBase" id="RU000584"/>
    </source>
</evidence>
<feature type="domain" description="Tetrapyrrole biosynthesis glutamyl-tRNA reductase dimerisation" evidence="15">
    <location>
        <begin position="371"/>
        <end position="462"/>
    </location>
</feature>
<comment type="subunit">
    <text evidence="9">Homodimer.</text>
</comment>
<feature type="binding site" evidence="9 11">
    <location>
        <position position="149"/>
    </location>
    <ligand>
        <name>substrate</name>
    </ligand>
</feature>
<reference evidence="18 19" key="1">
    <citation type="submission" date="2018-06" db="EMBL/GenBank/DDBJ databases">
        <authorList>
            <consortium name="Pathogen Informatics"/>
            <person name="Doyle S."/>
        </authorList>
    </citation>
    <scope>NUCLEOTIDE SEQUENCE [LARGE SCALE GENOMIC DNA]</scope>
    <source>
        <strain evidence="18 19">NCTC10293</strain>
    </source>
</reference>
<comment type="catalytic activity">
    <reaction evidence="7 9 14">
        <text>(S)-4-amino-5-oxopentanoate + tRNA(Glu) + NADP(+) = L-glutamyl-tRNA(Glu) + NADPH + H(+)</text>
        <dbReference type="Rhea" id="RHEA:12344"/>
        <dbReference type="Rhea" id="RHEA-COMP:9663"/>
        <dbReference type="Rhea" id="RHEA-COMP:9680"/>
        <dbReference type="ChEBI" id="CHEBI:15378"/>
        <dbReference type="ChEBI" id="CHEBI:57501"/>
        <dbReference type="ChEBI" id="CHEBI:57783"/>
        <dbReference type="ChEBI" id="CHEBI:58349"/>
        <dbReference type="ChEBI" id="CHEBI:78442"/>
        <dbReference type="ChEBI" id="CHEBI:78520"/>
        <dbReference type="EC" id="1.2.1.70"/>
    </reaction>
</comment>
<sequence>MHDLFSAIFSLSQSMKLAVIGVNHKTAPVELREKLSFGADLPVAIGELGALSDGCTIVSTCNRSELYIGIADDKNSAGNDEAHALLALANTDAHTDGDEFVYAEQIAKVCQWLADFKGVNFAEIAPYLYIYERARALNHWLRVAAGLDSMILGEPQILGQIRQAVALSREHGGISSDFGWLTQQVFAAARIVRRDTSVGQQAVTLGFATAKLVTQIFDEPSEQTFLLVAAGEMNRLVAHNVAALGMKHIIIANRSRERAENLARELHEMAAQANRPLTVDLVGLSALDDVLHQADVVSSCSGSMQALISYDMTKAALKRRRNKPMLMVDLAVPRDIEPSAGTLDDVYLYSVDDLQHVIAGNLQERKQAAVEAEILISQLVLDIEHQAQVQTARSQIAAYRSTAQWHKTRLLEEAMLALDDGADSKTVLAEFAHKLTQTLAHAPSKMIRHVALHGEPAALEMAAHALNHAYRAKSSPKPSE</sequence>
<dbReference type="InterPro" id="IPR015896">
    <property type="entry name" value="4pyrrol_synth_GluRdtase_dimer"/>
</dbReference>
<feature type="site" description="Important for activity" evidence="9 13">
    <location>
        <position position="139"/>
    </location>
</feature>
<evidence type="ECO:0000259" key="17">
    <source>
        <dbReference type="Pfam" id="PF05201"/>
    </source>
</evidence>
<evidence type="ECO:0000256" key="2">
    <source>
        <dbReference type="ARBA" id="ARBA00005916"/>
    </source>
</evidence>
<dbReference type="CDD" id="cd05213">
    <property type="entry name" value="NAD_bind_Glutamyl_tRNA_reduct"/>
    <property type="match status" value="1"/>
</dbReference>
<dbReference type="SUPFAM" id="SSF69742">
    <property type="entry name" value="Glutamyl tRNA-reductase catalytic, N-terminal domain"/>
    <property type="match status" value="1"/>
</dbReference>
<dbReference type="SUPFAM" id="SSF69075">
    <property type="entry name" value="Glutamyl tRNA-reductase dimerization domain"/>
    <property type="match status" value="1"/>
</dbReference>
<feature type="binding site" evidence="9 11">
    <location>
        <begin position="60"/>
        <end position="63"/>
    </location>
    <ligand>
        <name>substrate</name>
    </ligand>
</feature>
<dbReference type="InterPro" id="IPR015895">
    <property type="entry name" value="4pyrrol_synth_GluRdtase_N"/>
</dbReference>
<organism evidence="18 19">
    <name type="scientific">Moraxella caviae</name>
    <dbReference type="NCBI Taxonomy" id="34060"/>
    <lineage>
        <taxon>Bacteria</taxon>
        <taxon>Pseudomonadati</taxon>
        <taxon>Pseudomonadota</taxon>
        <taxon>Gammaproteobacteria</taxon>
        <taxon>Moraxellales</taxon>
        <taxon>Moraxellaceae</taxon>
        <taxon>Moraxella</taxon>
    </lineage>
</organism>
<dbReference type="GO" id="GO:0019353">
    <property type="term" value="P:protoporphyrinogen IX biosynthetic process from glutamate"/>
    <property type="evidence" value="ECO:0007669"/>
    <property type="project" value="TreeGrafter"/>
</dbReference>
<dbReference type="Pfam" id="PF00745">
    <property type="entry name" value="GlutR_dimer"/>
    <property type="match status" value="1"/>
</dbReference>
<evidence type="ECO:0000259" key="16">
    <source>
        <dbReference type="Pfam" id="PF01488"/>
    </source>
</evidence>
<dbReference type="EMBL" id="UGQE01000001">
    <property type="protein sequence ID" value="STZ10663.1"/>
    <property type="molecule type" value="Genomic_DNA"/>
</dbReference>
<dbReference type="FunFam" id="3.40.50.720:FF:000031">
    <property type="entry name" value="Glutamyl-tRNA reductase"/>
    <property type="match status" value="1"/>
</dbReference>
<dbReference type="PIRSF" id="PIRSF000445">
    <property type="entry name" value="4pyrrol_synth_GluRdtase"/>
    <property type="match status" value="1"/>
</dbReference>
<feature type="binding site" evidence="9 11">
    <location>
        <begin position="154"/>
        <end position="156"/>
    </location>
    <ligand>
        <name>substrate</name>
    </ligand>
</feature>
<dbReference type="GO" id="GO:0050661">
    <property type="term" value="F:NADP binding"/>
    <property type="evidence" value="ECO:0007669"/>
    <property type="project" value="InterPro"/>
</dbReference>
<evidence type="ECO:0000313" key="19">
    <source>
        <dbReference type="Proteomes" id="UP000255279"/>
    </source>
</evidence>
<accession>A0A378R5Q1</accession>
<evidence type="ECO:0000256" key="13">
    <source>
        <dbReference type="PIRSR" id="PIRSR000445-4"/>
    </source>
</evidence>
<protein>
    <recommendedName>
        <fullName evidence="8 9">Glutamyl-tRNA reductase</fullName>
        <shortName evidence="9">GluTR</shortName>
        <ecNumber evidence="3 9">1.2.1.70</ecNumber>
    </recommendedName>
</protein>
<evidence type="ECO:0000256" key="5">
    <source>
        <dbReference type="ARBA" id="ARBA00023002"/>
    </source>
</evidence>
<evidence type="ECO:0000256" key="10">
    <source>
        <dbReference type="PIRSR" id="PIRSR000445-1"/>
    </source>
</evidence>
<evidence type="ECO:0000256" key="4">
    <source>
        <dbReference type="ARBA" id="ARBA00022857"/>
    </source>
</evidence>
<dbReference type="InterPro" id="IPR036453">
    <property type="entry name" value="GluRdtase_dimer_dom_sf"/>
</dbReference>
<dbReference type="Pfam" id="PF01488">
    <property type="entry name" value="Shikimate_DH"/>
    <property type="match status" value="1"/>
</dbReference>
<gene>
    <name evidence="9 18" type="primary">hemA</name>
    <name evidence="18" type="ORF">NCTC10293_01014</name>
</gene>
<keyword evidence="4 9" id="KW-0521">NADP</keyword>
<keyword evidence="5 9" id="KW-0560">Oxidoreductase</keyword>
<dbReference type="Pfam" id="PF05201">
    <property type="entry name" value="GlutR_N"/>
    <property type="match status" value="1"/>
</dbReference>
<dbReference type="UniPathway" id="UPA00251">
    <property type="reaction ID" value="UER00316"/>
</dbReference>
<evidence type="ECO:0000256" key="11">
    <source>
        <dbReference type="PIRSR" id="PIRSR000445-2"/>
    </source>
</evidence>
<name>A0A378R5Q1_9GAMM</name>
<dbReference type="InterPro" id="IPR036343">
    <property type="entry name" value="GluRdtase_N_sf"/>
</dbReference>
<feature type="domain" description="Glutamyl-tRNA reductase N-terminal" evidence="17">
    <location>
        <begin position="20"/>
        <end position="196"/>
    </location>
</feature>
<comment type="pathway">
    <text evidence="1 9 14">Porphyrin-containing compound metabolism; protoporphyrin-IX biosynthesis; 5-aminolevulinate from L-glutamyl-tRNA(Glu): step 1/2.</text>
</comment>
<dbReference type="GO" id="GO:0008883">
    <property type="term" value="F:glutamyl-tRNA reductase activity"/>
    <property type="evidence" value="ECO:0007669"/>
    <property type="project" value="UniProtKB-UniRule"/>
</dbReference>
<evidence type="ECO:0000256" key="8">
    <source>
        <dbReference type="ARBA" id="ARBA00068659"/>
    </source>
</evidence>
<evidence type="ECO:0000259" key="15">
    <source>
        <dbReference type="Pfam" id="PF00745"/>
    </source>
</evidence>
<evidence type="ECO:0000256" key="7">
    <source>
        <dbReference type="ARBA" id="ARBA00047464"/>
    </source>
</evidence>
<evidence type="ECO:0000256" key="9">
    <source>
        <dbReference type="HAMAP-Rule" id="MF_00087"/>
    </source>
</evidence>
<dbReference type="NCBIfam" id="TIGR01035">
    <property type="entry name" value="hemA"/>
    <property type="match status" value="1"/>
</dbReference>
<dbReference type="Gene3D" id="3.40.50.720">
    <property type="entry name" value="NAD(P)-binding Rossmann-like Domain"/>
    <property type="match status" value="1"/>
</dbReference>
<dbReference type="PANTHER" id="PTHR43013">
    <property type="entry name" value="GLUTAMYL-TRNA REDUCTASE"/>
    <property type="match status" value="1"/>
</dbReference>
<dbReference type="SUPFAM" id="SSF51735">
    <property type="entry name" value="NAD(P)-binding Rossmann-fold domains"/>
    <property type="match status" value="1"/>
</dbReference>
<feature type="binding site" evidence="9 11">
    <location>
        <position position="160"/>
    </location>
    <ligand>
        <name>substrate</name>
    </ligand>
</feature>
<feature type="domain" description="Quinate/shikimate 5-dehydrogenase/glutamyl-tRNA reductase" evidence="16">
    <location>
        <begin position="212"/>
        <end position="357"/>
    </location>
</feature>
<comment type="similarity">
    <text evidence="2 9 14">Belongs to the glutamyl-tRNA reductase family.</text>
</comment>
<feature type="active site" description="Nucleophile" evidence="9 10">
    <location>
        <position position="61"/>
    </location>
</feature>
<dbReference type="EC" id="1.2.1.70" evidence="3 9"/>
<dbReference type="InterPro" id="IPR000343">
    <property type="entry name" value="4pyrrol_synth_GluRdtase"/>
</dbReference>